<evidence type="ECO:0000259" key="3">
    <source>
        <dbReference type="PROSITE" id="PS50897"/>
    </source>
</evidence>
<dbReference type="SMART" id="SM00757">
    <property type="entry name" value="CRA"/>
    <property type="match status" value="1"/>
</dbReference>
<reference evidence="4 5" key="1">
    <citation type="submission" date="2018-05" db="EMBL/GenBank/DDBJ databases">
        <title>Genome sequencing and assembly of the regulated plant pathogen Lachnellula willkommii and related sister species for the development of diagnostic species identification markers.</title>
        <authorList>
            <person name="Giroux E."/>
            <person name="Bilodeau G."/>
        </authorList>
    </citation>
    <scope>NUCLEOTIDE SEQUENCE [LARGE SCALE GENOMIC DNA]</scope>
    <source>
        <strain evidence="4 5">CBS 197.66</strain>
    </source>
</reference>
<dbReference type="OrthoDB" id="25503at2759"/>
<dbReference type="EMBL" id="QGMJ01000313">
    <property type="protein sequence ID" value="TVY37985.1"/>
    <property type="molecule type" value="Genomic_DNA"/>
</dbReference>
<dbReference type="PANTHER" id="PTHR12864">
    <property type="entry name" value="RAN BINDING PROTEIN 9-RELATED"/>
    <property type="match status" value="1"/>
</dbReference>
<comment type="function">
    <text evidence="1">Involved in the proteasome-dependent degradation of fructose-1,6-bisphosphatase.</text>
</comment>
<gene>
    <name evidence="4" type="primary">ranbp9</name>
    <name evidence="4" type="ORF">LSUB1_G003410</name>
</gene>
<protein>
    <submittedName>
        <fullName evidence="4">Ran-binding protein</fullName>
    </submittedName>
</protein>
<dbReference type="InterPro" id="IPR050618">
    <property type="entry name" value="Ubq-SigPath_Reg"/>
</dbReference>
<sequence length="382" mass="43433">MDEEEHRNWLSRPSSPSFTRAHLPSPARRLPPVGLWRQSGSFLLKQPSLRKSPEVPQLSQNIWVNEEVVTGILANTALQEEKRRIRLEIECTSTAKLAPPMSETDLIQSLVLQFLTHNGHTETAKAFANEVYAEKKALTIDPHAEVQGFDVKEDEDAGHRQGIRKAVSEGDIEKALKYTNAFYPQVLKDNEHVYFRLRIRRFIEMIRQGAEMQRSWSINGIKKSNGHGPAYHYDEYVSHDMEIDDQQNQNNNHDRMETEELPVDNEAKYQQLTQDTLFYGQALDAEFKNDPRREVKKALQDAFALMAYKDPFTESSLAYLLDISGREAVADELNSAILSSLGKSSSTALEQLYQQTSVLLDDLRDSGGPGAFVNIDDYAKIH</sequence>
<dbReference type="Pfam" id="PF08513">
    <property type="entry name" value="LisH"/>
    <property type="match status" value="1"/>
</dbReference>
<comment type="caution">
    <text evidence="4">The sequence shown here is derived from an EMBL/GenBank/DDBJ whole genome shotgun (WGS) entry which is preliminary data.</text>
</comment>
<dbReference type="PROSITE" id="PS50896">
    <property type="entry name" value="LISH"/>
    <property type="match status" value="1"/>
</dbReference>
<dbReference type="AlphaFoldDB" id="A0A8H8U8J6"/>
<evidence type="ECO:0000256" key="2">
    <source>
        <dbReference type="SAM" id="MobiDB-lite"/>
    </source>
</evidence>
<dbReference type="InterPro" id="IPR024964">
    <property type="entry name" value="CTLH/CRA"/>
</dbReference>
<dbReference type="Proteomes" id="UP000462212">
    <property type="component" value="Unassembled WGS sequence"/>
</dbReference>
<evidence type="ECO:0000313" key="5">
    <source>
        <dbReference type="Proteomes" id="UP000462212"/>
    </source>
</evidence>
<organism evidence="4 5">
    <name type="scientific">Lachnellula subtilissima</name>
    <dbReference type="NCBI Taxonomy" id="602034"/>
    <lineage>
        <taxon>Eukaryota</taxon>
        <taxon>Fungi</taxon>
        <taxon>Dikarya</taxon>
        <taxon>Ascomycota</taxon>
        <taxon>Pezizomycotina</taxon>
        <taxon>Leotiomycetes</taxon>
        <taxon>Helotiales</taxon>
        <taxon>Lachnaceae</taxon>
        <taxon>Lachnellula</taxon>
    </lineage>
</organism>
<dbReference type="PROSITE" id="PS50897">
    <property type="entry name" value="CTLH"/>
    <property type="match status" value="1"/>
</dbReference>
<accession>A0A8H8U8J6</accession>
<dbReference type="SMART" id="SM00668">
    <property type="entry name" value="CTLH"/>
    <property type="match status" value="1"/>
</dbReference>
<dbReference type="InterPro" id="IPR013144">
    <property type="entry name" value="CRA_dom"/>
</dbReference>
<evidence type="ECO:0000313" key="4">
    <source>
        <dbReference type="EMBL" id="TVY37985.1"/>
    </source>
</evidence>
<proteinExistence type="predicted"/>
<keyword evidence="5" id="KW-1185">Reference proteome</keyword>
<dbReference type="InterPro" id="IPR006595">
    <property type="entry name" value="CTLH_C"/>
</dbReference>
<evidence type="ECO:0000256" key="1">
    <source>
        <dbReference type="ARBA" id="ARBA00002343"/>
    </source>
</evidence>
<dbReference type="InterPro" id="IPR006594">
    <property type="entry name" value="LisH"/>
</dbReference>
<feature type="region of interest" description="Disordered" evidence="2">
    <location>
        <begin position="1"/>
        <end position="30"/>
    </location>
</feature>
<feature type="domain" description="CTLH" evidence="3">
    <location>
        <begin position="156"/>
        <end position="213"/>
    </location>
</feature>
<name>A0A8H8U8J6_9HELO</name>
<dbReference type="Pfam" id="PF10607">
    <property type="entry name" value="CTLH"/>
    <property type="match status" value="1"/>
</dbReference>